<dbReference type="GO" id="GO:0051287">
    <property type="term" value="F:NAD binding"/>
    <property type="evidence" value="ECO:0007669"/>
    <property type="project" value="InterPro"/>
</dbReference>
<evidence type="ECO:0000256" key="2">
    <source>
        <dbReference type="ARBA" id="ARBA00023002"/>
    </source>
</evidence>
<dbReference type="InterPro" id="IPR013328">
    <property type="entry name" value="6PGD_dom2"/>
</dbReference>
<feature type="domain" description="3-hydroxyisobutyrate dehydrogenase-like NAD-binding" evidence="6">
    <location>
        <begin position="171"/>
        <end position="290"/>
    </location>
</feature>
<dbReference type="InterPro" id="IPR029154">
    <property type="entry name" value="HIBADH-like_NADP-bd"/>
</dbReference>
<dbReference type="InterPro" id="IPR002204">
    <property type="entry name" value="3-OH-isobutyrate_DH-rel_CS"/>
</dbReference>
<dbReference type="PANTHER" id="PTHR43060">
    <property type="entry name" value="3-HYDROXYISOBUTYRATE DEHYDROGENASE-LIKE 1, MITOCHONDRIAL-RELATED"/>
    <property type="match status" value="1"/>
</dbReference>
<proteinExistence type="inferred from homology"/>
<protein>
    <submittedName>
        <fullName evidence="7">NAD(P)-dependent oxidoreductase</fullName>
    </submittedName>
</protein>
<dbReference type="InterPro" id="IPR015815">
    <property type="entry name" value="HIBADH-related"/>
</dbReference>
<comment type="similarity">
    <text evidence="1">Belongs to the HIBADH-related family.</text>
</comment>
<organism evidence="7 8">
    <name type="scientific">SAR86 cluster bacterium</name>
    <dbReference type="NCBI Taxonomy" id="2030880"/>
    <lineage>
        <taxon>Bacteria</taxon>
        <taxon>Pseudomonadati</taxon>
        <taxon>Pseudomonadota</taxon>
        <taxon>Gammaproteobacteria</taxon>
        <taxon>SAR86 cluster</taxon>
    </lineage>
</organism>
<keyword evidence="3" id="KW-0520">NAD</keyword>
<keyword evidence="2" id="KW-0560">Oxidoreductase</keyword>
<evidence type="ECO:0000256" key="4">
    <source>
        <dbReference type="PIRSR" id="PIRSR000103-1"/>
    </source>
</evidence>
<dbReference type="SUPFAM" id="SSF48179">
    <property type="entry name" value="6-phosphogluconate dehydrogenase C-terminal domain-like"/>
    <property type="match status" value="1"/>
</dbReference>
<dbReference type="InterPro" id="IPR008927">
    <property type="entry name" value="6-PGluconate_DH-like_C_sf"/>
</dbReference>
<evidence type="ECO:0000313" key="7">
    <source>
        <dbReference type="EMBL" id="RCL39686.1"/>
    </source>
</evidence>
<dbReference type="PROSITE" id="PS00895">
    <property type="entry name" value="3_HYDROXYISOBUT_DH"/>
    <property type="match status" value="1"/>
</dbReference>
<dbReference type="InterPro" id="IPR036291">
    <property type="entry name" value="NAD(P)-bd_dom_sf"/>
</dbReference>
<reference evidence="7 8" key="1">
    <citation type="journal article" date="2018" name="Microbiome">
        <title>Fine metagenomic profile of the Mediterranean stratified and mixed water columns revealed by assembly and recruitment.</title>
        <authorList>
            <person name="Haro-Moreno J.M."/>
            <person name="Lopez-Perez M."/>
            <person name="De La Torre J.R."/>
            <person name="Picazo A."/>
            <person name="Camacho A."/>
            <person name="Rodriguez-Valera F."/>
        </authorList>
    </citation>
    <scope>NUCLEOTIDE SEQUENCE [LARGE SCALE GENOMIC DNA]</scope>
    <source>
        <strain evidence="7">MED-G84</strain>
    </source>
</reference>
<dbReference type="InterPro" id="IPR006115">
    <property type="entry name" value="6PGDH_NADP-bd"/>
</dbReference>
<evidence type="ECO:0000259" key="6">
    <source>
        <dbReference type="Pfam" id="PF14833"/>
    </source>
</evidence>
<feature type="domain" description="6-phosphogluconate dehydrogenase NADP-binding" evidence="5">
    <location>
        <begin position="10"/>
        <end position="168"/>
    </location>
</feature>
<dbReference type="GO" id="GO:0050661">
    <property type="term" value="F:NADP binding"/>
    <property type="evidence" value="ECO:0007669"/>
    <property type="project" value="InterPro"/>
</dbReference>
<dbReference type="Pfam" id="PF14833">
    <property type="entry name" value="NAD_binding_11"/>
    <property type="match status" value="1"/>
</dbReference>
<dbReference type="GO" id="GO:0016054">
    <property type="term" value="P:organic acid catabolic process"/>
    <property type="evidence" value="ECO:0007669"/>
    <property type="project" value="UniProtKB-ARBA"/>
</dbReference>
<dbReference type="EMBL" id="QOPC01000001">
    <property type="protein sequence ID" value="RCL39686.1"/>
    <property type="molecule type" value="Genomic_DNA"/>
</dbReference>
<comment type="caution">
    <text evidence="7">The sequence shown here is derived from an EMBL/GenBank/DDBJ whole genome shotgun (WGS) entry which is preliminary data.</text>
</comment>
<dbReference type="AlphaFoldDB" id="A0A368BSK9"/>
<evidence type="ECO:0000313" key="8">
    <source>
        <dbReference type="Proteomes" id="UP000253032"/>
    </source>
</evidence>
<dbReference type="Gene3D" id="1.10.1040.10">
    <property type="entry name" value="N-(1-d-carboxylethyl)-l-norvaline Dehydrogenase, domain 2"/>
    <property type="match status" value="1"/>
</dbReference>
<dbReference type="Proteomes" id="UP000253032">
    <property type="component" value="Unassembled WGS sequence"/>
</dbReference>
<dbReference type="Pfam" id="PF03446">
    <property type="entry name" value="NAD_binding_2"/>
    <property type="match status" value="1"/>
</dbReference>
<accession>A0A368BSK9</accession>
<sequence>MRRNKPKYLFIGLGTMGYSMSGHLSKDRNIDLYVFNRTKRVTKKWLKKYIGLELKLQNTKIKFDGIITCLKDDLSIVEVLIKNNFIELLKPNAFVIDHSTTSLHLIENISSNKKFILNNISFFDAPVSGGEVGAINGTLSIMYGGPNKRISIIESIMQSYSNKITKIGPSGHGQLTKMVNQLCIAGLLQGLSEGVALGKLSNLNMTKVLEALSGGAAQSWQMDNRFKSMVDGKFDFGFAVDLMIKDLKIALNESSSNDLDLSISKNVLKRYEKLSEKKMGNLDTSSLIKLFNV</sequence>
<dbReference type="GO" id="GO:0016491">
    <property type="term" value="F:oxidoreductase activity"/>
    <property type="evidence" value="ECO:0007669"/>
    <property type="project" value="UniProtKB-KW"/>
</dbReference>
<feature type="active site" evidence="4">
    <location>
        <position position="177"/>
    </location>
</feature>
<evidence type="ECO:0000256" key="1">
    <source>
        <dbReference type="ARBA" id="ARBA00009080"/>
    </source>
</evidence>
<name>A0A368BSK9_9GAMM</name>
<evidence type="ECO:0000256" key="3">
    <source>
        <dbReference type="ARBA" id="ARBA00023027"/>
    </source>
</evidence>
<dbReference type="PIRSF" id="PIRSF000103">
    <property type="entry name" value="HIBADH"/>
    <property type="match status" value="1"/>
</dbReference>
<dbReference type="SUPFAM" id="SSF51735">
    <property type="entry name" value="NAD(P)-binding Rossmann-fold domains"/>
    <property type="match status" value="1"/>
</dbReference>
<evidence type="ECO:0000259" key="5">
    <source>
        <dbReference type="Pfam" id="PF03446"/>
    </source>
</evidence>
<dbReference type="PANTHER" id="PTHR43060:SF15">
    <property type="entry name" value="3-HYDROXYISOBUTYRATE DEHYDROGENASE-LIKE 1, MITOCHONDRIAL-RELATED"/>
    <property type="match status" value="1"/>
</dbReference>
<dbReference type="Gene3D" id="3.40.50.720">
    <property type="entry name" value="NAD(P)-binding Rossmann-like Domain"/>
    <property type="match status" value="1"/>
</dbReference>
<gene>
    <name evidence="7" type="ORF">DBW98_00345</name>
</gene>